<dbReference type="Proteomes" id="UP000625316">
    <property type="component" value="Unassembled WGS sequence"/>
</dbReference>
<evidence type="ECO:0000313" key="4">
    <source>
        <dbReference type="EMBL" id="MBE9033188.1"/>
    </source>
</evidence>
<keyword evidence="5" id="KW-1185">Reference proteome</keyword>
<evidence type="ECO:0000256" key="2">
    <source>
        <dbReference type="RuleBase" id="RU363072"/>
    </source>
</evidence>
<comment type="caution">
    <text evidence="4">The sequence shown here is derived from an EMBL/GenBank/DDBJ whole genome shotgun (WGS) entry which is preliminary data.</text>
</comment>
<reference evidence="4" key="1">
    <citation type="submission" date="2020-10" db="EMBL/GenBank/DDBJ databases">
        <authorList>
            <person name="Castelo-Branco R."/>
            <person name="Eusebio N."/>
            <person name="Adriana R."/>
            <person name="Vieira A."/>
            <person name="Brugerolle De Fraissinette N."/>
            <person name="Rezende De Castro R."/>
            <person name="Schneider M.P."/>
            <person name="Vasconcelos V."/>
            <person name="Leao P.N."/>
        </authorList>
    </citation>
    <scope>NUCLEOTIDE SEQUENCE</scope>
    <source>
        <strain evidence="4">LEGE 11480</strain>
    </source>
</reference>
<dbReference type="InterPro" id="IPR007049">
    <property type="entry name" value="Carb-sel_porin_OprB"/>
</dbReference>
<evidence type="ECO:0000313" key="3">
    <source>
        <dbReference type="EMBL" id="MBE9029547.1"/>
    </source>
</evidence>
<dbReference type="GO" id="GO:0008643">
    <property type="term" value="P:carbohydrate transport"/>
    <property type="evidence" value="ECO:0007669"/>
    <property type="project" value="InterPro"/>
</dbReference>
<evidence type="ECO:0000256" key="1">
    <source>
        <dbReference type="ARBA" id="ARBA00008769"/>
    </source>
</evidence>
<dbReference type="Gene3D" id="2.40.160.180">
    <property type="entry name" value="Carbohydrate-selective porin OprB"/>
    <property type="match status" value="1"/>
</dbReference>
<protein>
    <submittedName>
        <fullName evidence="4">Carbohydrate porin</fullName>
    </submittedName>
</protein>
<dbReference type="AlphaFoldDB" id="A0A928VT10"/>
<proteinExistence type="inferred from homology"/>
<evidence type="ECO:0000313" key="5">
    <source>
        <dbReference type="Proteomes" id="UP000625316"/>
    </source>
</evidence>
<sequence>YKYNLNKKIAITPGLAVIFNPEHNSNNDTIFVGTIRTTFKF</sequence>
<dbReference type="GO" id="GO:0015288">
    <property type="term" value="F:porin activity"/>
    <property type="evidence" value="ECO:0007669"/>
    <property type="project" value="InterPro"/>
</dbReference>
<name>A0A928VT10_9CYAN</name>
<comment type="similarity">
    <text evidence="1 2">Belongs to the OprB family.</text>
</comment>
<feature type="non-terminal residue" evidence="4">
    <location>
        <position position="1"/>
    </location>
</feature>
<accession>A0A928VT10</accession>
<organism evidence="4 5">
    <name type="scientific">Romeriopsis navalis LEGE 11480</name>
    <dbReference type="NCBI Taxonomy" id="2777977"/>
    <lineage>
        <taxon>Bacteria</taxon>
        <taxon>Bacillati</taxon>
        <taxon>Cyanobacteriota</taxon>
        <taxon>Cyanophyceae</taxon>
        <taxon>Leptolyngbyales</taxon>
        <taxon>Leptolyngbyaceae</taxon>
        <taxon>Romeriopsis</taxon>
        <taxon>Romeriopsis navalis</taxon>
    </lineage>
</organism>
<dbReference type="InterPro" id="IPR038673">
    <property type="entry name" value="OprB_sf"/>
</dbReference>
<dbReference type="EMBL" id="JADEXQ010000161">
    <property type="protein sequence ID" value="MBE9033188.1"/>
    <property type="molecule type" value="Genomic_DNA"/>
</dbReference>
<dbReference type="GO" id="GO:0016020">
    <property type="term" value="C:membrane"/>
    <property type="evidence" value="ECO:0007669"/>
    <property type="project" value="InterPro"/>
</dbReference>
<dbReference type="Pfam" id="PF04966">
    <property type="entry name" value="OprB"/>
    <property type="match status" value="1"/>
</dbReference>
<dbReference type="RefSeq" id="WP_264324419.1">
    <property type="nucleotide sequence ID" value="NZ_JADEXQ010000018.1"/>
</dbReference>
<gene>
    <name evidence="3" type="ORF">IQ266_07195</name>
    <name evidence="4" type="ORF">IQ266_25975</name>
</gene>
<dbReference type="EMBL" id="JADEXQ010000018">
    <property type="protein sequence ID" value="MBE9029547.1"/>
    <property type="molecule type" value="Genomic_DNA"/>
</dbReference>